<name>A0ABD3ABC7_9GENT</name>
<evidence type="ECO:0000313" key="1">
    <source>
        <dbReference type="EMBL" id="KAL3528969.1"/>
    </source>
</evidence>
<keyword evidence="2" id="KW-1185">Reference proteome</keyword>
<dbReference type="AlphaFoldDB" id="A0ABD3ABC7"/>
<dbReference type="Proteomes" id="UP001630127">
    <property type="component" value="Unassembled WGS sequence"/>
</dbReference>
<sequence length="114" mass="13319">MDTNGFLYFERATIQEGREYIHGPEHVRSQSLSQINIEGFINDQVTWVKEDEVRFGKLIFDPKDEVIKVKNGIGQIFDAFSHVSVNNNLEGDLDHKVKPNFYPLLHRFLKEKKN</sequence>
<proteinExistence type="predicted"/>
<evidence type="ECO:0000313" key="2">
    <source>
        <dbReference type="Proteomes" id="UP001630127"/>
    </source>
</evidence>
<protein>
    <submittedName>
        <fullName evidence="1">Uncharacterized protein</fullName>
    </submittedName>
</protein>
<dbReference type="EMBL" id="JBJUIK010000004">
    <property type="protein sequence ID" value="KAL3528969.1"/>
    <property type="molecule type" value="Genomic_DNA"/>
</dbReference>
<accession>A0ABD3ABC7</accession>
<organism evidence="1 2">
    <name type="scientific">Cinchona calisaya</name>
    <dbReference type="NCBI Taxonomy" id="153742"/>
    <lineage>
        <taxon>Eukaryota</taxon>
        <taxon>Viridiplantae</taxon>
        <taxon>Streptophyta</taxon>
        <taxon>Embryophyta</taxon>
        <taxon>Tracheophyta</taxon>
        <taxon>Spermatophyta</taxon>
        <taxon>Magnoliopsida</taxon>
        <taxon>eudicotyledons</taxon>
        <taxon>Gunneridae</taxon>
        <taxon>Pentapetalae</taxon>
        <taxon>asterids</taxon>
        <taxon>lamiids</taxon>
        <taxon>Gentianales</taxon>
        <taxon>Rubiaceae</taxon>
        <taxon>Cinchonoideae</taxon>
        <taxon>Cinchoneae</taxon>
        <taxon>Cinchona</taxon>
    </lineage>
</organism>
<reference evidence="1 2" key="1">
    <citation type="submission" date="2024-11" db="EMBL/GenBank/DDBJ databases">
        <title>A near-complete genome assembly of Cinchona calisaya.</title>
        <authorList>
            <person name="Lian D.C."/>
            <person name="Zhao X.W."/>
            <person name="Wei L."/>
        </authorList>
    </citation>
    <scope>NUCLEOTIDE SEQUENCE [LARGE SCALE GENOMIC DNA]</scope>
    <source>
        <tissue evidence="1">Nenye</tissue>
    </source>
</reference>
<comment type="caution">
    <text evidence="1">The sequence shown here is derived from an EMBL/GenBank/DDBJ whole genome shotgun (WGS) entry which is preliminary data.</text>
</comment>
<gene>
    <name evidence="1" type="ORF">ACH5RR_008291</name>
</gene>